<comment type="subcellular location">
    <subcellularLocation>
        <location evidence="1">Membrane</location>
        <topology evidence="1">Multi-pass membrane protein</topology>
    </subcellularLocation>
</comment>
<dbReference type="OrthoDB" id="440424at2759"/>
<dbReference type="AlphaFoldDB" id="A0A9P7JLI4"/>
<dbReference type="EMBL" id="JABBWM010000158">
    <property type="protein sequence ID" value="KAG2085822.1"/>
    <property type="molecule type" value="Genomic_DNA"/>
</dbReference>
<dbReference type="Proteomes" id="UP000823399">
    <property type="component" value="Unassembled WGS sequence"/>
</dbReference>
<gene>
    <name evidence="7" type="ORF">F5147DRAFT_83269</name>
</gene>
<name>A0A9P7JLI4_9AGAM</name>
<accession>A0A9P7JLI4</accession>
<reference evidence="7" key="1">
    <citation type="journal article" date="2020" name="New Phytol.">
        <title>Comparative genomics reveals dynamic genome evolution in host specialist ectomycorrhizal fungi.</title>
        <authorList>
            <person name="Lofgren L.A."/>
            <person name="Nguyen N.H."/>
            <person name="Vilgalys R."/>
            <person name="Ruytinx J."/>
            <person name="Liao H.L."/>
            <person name="Branco S."/>
            <person name="Kuo A."/>
            <person name="LaButti K."/>
            <person name="Lipzen A."/>
            <person name="Andreopoulos W."/>
            <person name="Pangilinan J."/>
            <person name="Riley R."/>
            <person name="Hundley H."/>
            <person name="Na H."/>
            <person name="Barry K."/>
            <person name="Grigoriev I.V."/>
            <person name="Stajich J.E."/>
            <person name="Kennedy P.G."/>
        </authorList>
    </citation>
    <scope>NUCLEOTIDE SEQUENCE</scope>
    <source>
        <strain evidence="7">FC423</strain>
    </source>
</reference>
<evidence type="ECO:0000256" key="5">
    <source>
        <dbReference type="ARBA" id="ARBA00023136"/>
    </source>
</evidence>
<feature type="transmembrane region" description="Helical" evidence="6">
    <location>
        <begin position="122"/>
        <end position="144"/>
    </location>
</feature>
<dbReference type="GO" id="GO:0016020">
    <property type="term" value="C:membrane"/>
    <property type="evidence" value="ECO:0007669"/>
    <property type="project" value="UniProtKB-SubCell"/>
</dbReference>
<evidence type="ECO:0000256" key="4">
    <source>
        <dbReference type="ARBA" id="ARBA00022989"/>
    </source>
</evidence>
<keyword evidence="3 6" id="KW-0812">Transmembrane</keyword>
<dbReference type="Gene3D" id="6.10.110.10">
    <property type="match status" value="1"/>
</dbReference>
<comment type="similarity">
    <text evidence="2">Belongs to the IFI6/IFI27 family.</text>
</comment>
<dbReference type="Pfam" id="PF06140">
    <property type="entry name" value="Ifi-6-16"/>
    <property type="match status" value="1"/>
</dbReference>
<dbReference type="InterPro" id="IPR038213">
    <property type="entry name" value="IFI6/IFI27-like_sf"/>
</dbReference>
<evidence type="ECO:0000313" key="8">
    <source>
        <dbReference type="Proteomes" id="UP000823399"/>
    </source>
</evidence>
<proteinExistence type="inferred from homology"/>
<evidence type="ECO:0000256" key="2">
    <source>
        <dbReference type="ARBA" id="ARBA00007262"/>
    </source>
</evidence>
<sequence length="264" mass="29442">MRTYGCMALTHPAEFRKIWDFMGARLMDVPAGERLQSFAHTITKPLVLIFLFTSTAMFDWSKLWDNILSCAFSVLATAGRLVIQVLRFIYHNWCSAMTIIFQQFQEKLRAFVGVIFNISRTYWAKMCCSILSGVLFVLIAVNNWSIVHPYIAAGVLILLAAVTNIGAFLTLLQLMGKFAVILCLLPVQLIIRYLGFGPRGVVKGSLASAYQSSHYGGTVPRGSLFARLQSTGATMLPVPLTLVSLLSYTGAVIILGREWGWWFQ</sequence>
<keyword evidence="4 6" id="KW-1133">Transmembrane helix</keyword>
<feature type="transmembrane region" description="Helical" evidence="6">
    <location>
        <begin position="236"/>
        <end position="256"/>
    </location>
</feature>
<dbReference type="RefSeq" id="XP_041284756.1">
    <property type="nucleotide sequence ID" value="XM_041443827.1"/>
</dbReference>
<organism evidence="7 8">
    <name type="scientific">Suillus discolor</name>
    <dbReference type="NCBI Taxonomy" id="1912936"/>
    <lineage>
        <taxon>Eukaryota</taxon>
        <taxon>Fungi</taxon>
        <taxon>Dikarya</taxon>
        <taxon>Basidiomycota</taxon>
        <taxon>Agaricomycotina</taxon>
        <taxon>Agaricomycetes</taxon>
        <taxon>Agaricomycetidae</taxon>
        <taxon>Boletales</taxon>
        <taxon>Suillineae</taxon>
        <taxon>Suillaceae</taxon>
        <taxon>Suillus</taxon>
    </lineage>
</organism>
<evidence type="ECO:0000256" key="1">
    <source>
        <dbReference type="ARBA" id="ARBA00004141"/>
    </source>
</evidence>
<keyword evidence="8" id="KW-1185">Reference proteome</keyword>
<evidence type="ECO:0000313" key="7">
    <source>
        <dbReference type="EMBL" id="KAG2085822.1"/>
    </source>
</evidence>
<evidence type="ECO:0000256" key="3">
    <source>
        <dbReference type="ARBA" id="ARBA00022692"/>
    </source>
</evidence>
<feature type="transmembrane region" description="Helical" evidence="6">
    <location>
        <begin position="178"/>
        <end position="196"/>
    </location>
</feature>
<dbReference type="InterPro" id="IPR009311">
    <property type="entry name" value="IFI6/IFI27-like"/>
</dbReference>
<evidence type="ECO:0000256" key="6">
    <source>
        <dbReference type="SAM" id="Phobius"/>
    </source>
</evidence>
<feature type="transmembrane region" description="Helical" evidence="6">
    <location>
        <begin position="150"/>
        <end position="171"/>
    </location>
</feature>
<feature type="transmembrane region" description="Helical" evidence="6">
    <location>
        <begin position="42"/>
        <end position="61"/>
    </location>
</feature>
<dbReference type="GeneID" id="64706086"/>
<comment type="caution">
    <text evidence="7">The sequence shown here is derived from an EMBL/GenBank/DDBJ whole genome shotgun (WGS) entry which is preliminary data.</text>
</comment>
<keyword evidence="5 6" id="KW-0472">Membrane</keyword>
<protein>
    <submittedName>
        <fullName evidence="7">Uncharacterized protein</fullName>
    </submittedName>
</protein>